<dbReference type="CDD" id="cd05325">
    <property type="entry name" value="carb_red_sniffer_like_SDR_c"/>
    <property type="match status" value="1"/>
</dbReference>
<evidence type="ECO:0000313" key="6">
    <source>
        <dbReference type="Proteomes" id="UP000007322"/>
    </source>
</evidence>
<protein>
    <recommendedName>
        <fullName evidence="7">NAD(P)-binding protein</fullName>
    </recommendedName>
</protein>
<proteinExistence type="inferred from homology"/>
<dbReference type="PANTHER" id="PTHR43544:SF7">
    <property type="entry name" value="NADB-LER2"/>
    <property type="match status" value="1"/>
</dbReference>
<sequence>MPDNTVYLITGANRGIGLAVTTLLLSRPHTTVIATSRNPSASLDPASFPEGKIHPTSRLIPVLLDDGDDPARAADPARASRTLAARLRDEHGVTALDVVIANAGGSTCAGNVLTTDPDVMGRDFRVNAAGTARLFQAVWPLLESGEETKENKKKDEEEEEGGKGEEGGPAGWEKKKFIYISSTLGSIGILERESMPGIAYGMSKAAANWFVRKVSVELKGKLVAGVLHPGWVQTALGQILADAVGRKEPPMTVEQSAKCVVEQIDNWTPDKSGQFLSYDGKPLPW</sequence>
<dbReference type="KEGG" id="mtm:MYCTH_2310650"/>
<organism evidence="5 6">
    <name type="scientific">Thermothelomyces thermophilus (strain ATCC 42464 / BCRC 31852 / DSM 1799)</name>
    <name type="common">Sporotrichum thermophile</name>
    <dbReference type="NCBI Taxonomy" id="573729"/>
    <lineage>
        <taxon>Eukaryota</taxon>
        <taxon>Fungi</taxon>
        <taxon>Dikarya</taxon>
        <taxon>Ascomycota</taxon>
        <taxon>Pezizomycotina</taxon>
        <taxon>Sordariomycetes</taxon>
        <taxon>Sordariomycetidae</taxon>
        <taxon>Sordariales</taxon>
        <taxon>Chaetomiaceae</taxon>
        <taxon>Thermothelomyces</taxon>
    </lineage>
</organism>
<dbReference type="EMBL" id="CP003007">
    <property type="protein sequence ID" value="AEO60915.1"/>
    <property type="molecule type" value="Genomic_DNA"/>
</dbReference>
<dbReference type="OrthoDB" id="7289984at2759"/>
<dbReference type="PRINTS" id="PR00081">
    <property type="entry name" value="GDHRDH"/>
</dbReference>
<dbReference type="PANTHER" id="PTHR43544">
    <property type="entry name" value="SHORT-CHAIN DEHYDROGENASE/REDUCTASE"/>
    <property type="match status" value="1"/>
</dbReference>
<evidence type="ECO:0000256" key="3">
    <source>
        <dbReference type="ARBA" id="ARBA00023002"/>
    </source>
</evidence>
<dbReference type="SUPFAM" id="SSF51735">
    <property type="entry name" value="NAD(P)-binding Rossmann-fold domains"/>
    <property type="match status" value="1"/>
</dbReference>
<dbReference type="PROSITE" id="PS00061">
    <property type="entry name" value="ADH_SHORT"/>
    <property type="match status" value="1"/>
</dbReference>
<dbReference type="GO" id="GO:0016491">
    <property type="term" value="F:oxidoreductase activity"/>
    <property type="evidence" value="ECO:0007669"/>
    <property type="project" value="UniProtKB-KW"/>
</dbReference>
<dbReference type="GeneID" id="11514297"/>
<reference evidence="5 6" key="1">
    <citation type="journal article" date="2011" name="Nat. Biotechnol.">
        <title>Comparative genomic analysis of the thermophilic biomass-degrading fungi Myceliophthora thermophila and Thielavia terrestris.</title>
        <authorList>
            <person name="Berka R.M."/>
            <person name="Grigoriev I.V."/>
            <person name="Otillar R."/>
            <person name="Salamov A."/>
            <person name="Grimwood J."/>
            <person name="Reid I."/>
            <person name="Ishmael N."/>
            <person name="John T."/>
            <person name="Darmond C."/>
            <person name="Moisan M.-C."/>
            <person name="Henrissat B."/>
            <person name="Coutinho P.M."/>
            <person name="Lombard V."/>
            <person name="Natvig D.O."/>
            <person name="Lindquist E."/>
            <person name="Schmutz J."/>
            <person name="Lucas S."/>
            <person name="Harris P."/>
            <person name="Powlowski J."/>
            <person name="Bellemare A."/>
            <person name="Taylor D."/>
            <person name="Butler G."/>
            <person name="de Vries R.P."/>
            <person name="Allijn I.E."/>
            <person name="van den Brink J."/>
            <person name="Ushinsky S."/>
            <person name="Storms R."/>
            <person name="Powell A.J."/>
            <person name="Paulsen I.T."/>
            <person name="Elbourne L.D.H."/>
            <person name="Baker S.E."/>
            <person name="Magnuson J."/>
            <person name="LaBoissiere S."/>
            <person name="Clutterbuck A.J."/>
            <person name="Martinez D."/>
            <person name="Wogulis M."/>
            <person name="de Leon A.L."/>
            <person name="Rey M.W."/>
            <person name="Tsang A."/>
        </authorList>
    </citation>
    <scope>NUCLEOTIDE SEQUENCE [LARGE SCALE GENOMIC DNA]</scope>
    <source>
        <strain evidence="6">ATCC 42464 / BCRC 31852 / DSM 1799</strain>
    </source>
</reference>
<dbReference type="GO" id="GO:0005737">
    <property type="term" value="C:cytoplasm"/>
    <property type="evidence" value="ECO:0007669"/>
    <property type="project" value="TreeGrafter"/>
</dbReference>
<keyword evidence="6" id="KW-1185">Reference proteome</keyword>
<dbReference type="InParanoid" id="G2QLT5"/>
<dbReference type="InterPro" id="IPR051468">
    <property type="entry name" value="Fungal_SecMetab_SDRs"/>
</dbReference>
<evidence type="ECO:0008006" key="7">
    <source>
        <dbReference type="Google" id="ProtNLM"/>
    </source>
</evidence>
<keyword evidence="3" id="KW-0560">Oxidoreductase</keyword>
<dbReference type="InterPro" id="IPR002347">
    <property type="entry name" value="SDR_fam"/>
</dbReference>
<dbReference type="VEuPathDB" id="FungiDB:MYCTH_2310650"/>
<name>G2QLT5_THET4</name>
<dbReference type="OMA" id="GILHPGW"/>
<dbReference type="RefSeq" id="XP_003666160.1">
    <property type="nucleotide sequence ID" value="XM_003666112.1"/>
</dbReference>
<dbReference type="Proteomes" id="UP000007322">
    <property type="component" value="Chromosome 6"/>
</dbReference>
<gene>
    <name evidence="5" type="ORF">MYCTH_2310650</name>
</gene>
<evidence type="ECO:0000313" key="5">
    <source>
        <dbReference type="EMBL" id="AEO60915.1"/>
    </source>
</evidence>
<evidence type="ECO:0000256" key="2">
    <source>
        <dbReference type="ARBA" id="ARBA00022857"/>
    </source>
</evidence>
<dbReference type="InterPro" id="IPR020904">
    <property type="entry name" value="Sc_DH/Rdtase_CS"/>
</dbReference>
<accession>G2QLT5</accession>
<dbReference type="Pfam" id="PF00106">
    <property type="entry name" value="adh_short"/>
    <property type="match status" value="1"/>
</dbReference>
<dbReference type="AlphaFoldDB" id="G2QLT5"/>
<dbReference type="HOGENOM" id="CLU_010194_9_1_1"/>
<evidence type="ECO:0000256" key="1">
    <source>
        <dbReference type="ARBA" id="ARBA00006484"/>
    </source>
</evidence>
<dbReference type="STRING" id="573729.G2QLT5"/>
<dbReference type="Gene3D" id="3.40.50.720">
    <property type="entry name" value="NAD(P)-binding Rossmann-like Domain"/>
    <property type="match status" value="1"/>
</dbReference>
<evidence type="ECO:0000256" key="4">
    <source>
        <dbReference type="SAM" id="MobiDB-lite"/>
    </source>
</evidence>
<dbReference type="eggNOG" id="KOG1611">
    <property type="taxonomic scope" value="Eukaryota"/>
</dbReference>
<keyword evidence="2" id="KW-0521">NADP</keyword>
<feature type="region of interest" description="Disordered" evidence="4">
    <location>
        <begin position="146"/>
        <end position="169"/>
    </location>
</feature>
<comment type="similarity">
    <text evidence="1">Belongs to the short-chain dehydrogenases/reductases (SDR) family.</text>
</comment>
<dbReference type="InterPro" id="IPR036291">
    <property type="entry name" value="NAD(P)-bd_dom_sf"/>
</dbReference>